<accession>A3VFI1</accession>
<dbReference type="eggNOG" id="COG1670">
    <property type="taxonomic scope" value="Bacteria"/>
</dbReference>
<sequence length="120" mass="13225">MTTSETLIAFNDAITRADLVALGALVAPDHVFIDPAGHEVRGKDDVLAAWRGFFAAFPGYRNVFEDIHAEGAHAMIRGHSVCDDPRLAGPALWRVEVIEDSVTVWHVMEDTEENRRSIGL</sequence>
<dbReference type="SUPFAM" id="SSF54427">
    <property type="entry name" value="NTF2-like"/>
    <property type="match status" value="1"/>
</dbReference>
<dbReference type="Gene3D" id="3.10.450.50">
    <property type="match status" value="1"/>
</dbReference>
<dbReference type="EMBL" id="AAMT01000006">
    <property type="protein sequence ID" value="EAQ13096.1"/>
    <property type="molecule type" value="Genomic_DNA"/>
</dbReference>
<protein>
    <recommendedName>
        <fullName evidence="1">SnoaL-like domain-containing protein</fullName>
    </recommendedName>
</protein>
<dbReference type="HOGENOM" id="CLU_166083_0_0_5"/>
<dbReference type="RefSeq" id="WP_008331661.1">
    <property type="nucleotide sequence ID" value="NZ_CH902578.1"/>
</dbReference>
<evidence type="ECO:0000259" key="1">
    <source>
        <dbReference type="Pfam" id="PF12680"/>
    </source>
</evidence>
<comment type="caution">
    <text evidence="2">The sequence shown here is derived from an EMBL/GenBank/DDBJ whole genome shotgun (WGS) entry which is preliminary data.</text>
</comment>
<organism evidence="2 3">
    <name type="scientific">Maritimibacter alkaliphilus HTCC2654</name>
    <dbReference type="NCBI Taxonomy" id="314271"/>
    <lineage>
        <taxon>Bacteria</taxon>
        <taxon>Pseudomonadati</taxon>
        <taxon>Pseudomonadota</taxon>
        <taxon>Alphaproteobacteria</taxon>
        <taxon>Rhodobacterales</taxon>
        <taxon>Roseobacteraceae</taxon>
        <taxon>Maritimibacter</taxon>
    </lineage>
</organism>
<dbReference type="OrthoDB" id="9781757at2"/>
<dbReference type="Proteomes" id="UP000002931">
    <property type="component" value="Unassembled WGS sequence"/>
</dbReference>
<dbReference type="Pfam" id="PF12680">
    <property type="entry name" value="SnoaL_2"/>
    <property type="match status" value="1"/>
</dbReference>
<dbReference type="InterPro" id="IPR037401">
    <property type="entry name" value="SnoaL-like"/>
</dbReference>
<feature type="domain" description="SnoaL-like" evidence="1">
    <location>
        <begin position="9"/>
        <end position="109"/>
    </location>
</feature>
<dbReference type="STRING" id="314271.RB2654_11378"/>
<proteinExistence type="predicted"/>
<name>A3VFI1_9RHOB</name>
<dbReference type="InterPro" id="IPR032710">
    <property type="entry name" value="NTF2-like_dom_sf"/>
</dbReference>
<dbReference type="AlphaFoldDB" id="A3VFI1"/>
<keyword evidence="3" id="KW-1185">Reference proteome</keyword>
<reference evidence="2 3" key="1">
    <citation type="journal article" date="2010" name="J. Bacteriol.">
        <title>Genome sequences of Pelagibaca bermudensis HTCC2601T and Maritimibacter alkaliphilus HTCC2654T, the type strains of two marine Roseobacter genera.</title>
        <authorList>
            <person name="Thrash J.C."/>
            <person name="Cho J.C."/>
            <person name="Ferriera S."/>
            <person name="Johnson J."/>
            <person name="Vergin K.L."/>
            <person name="Giovannoni S.J."/>
        </authorList>
    </citation>
    <scope>NUCLEOTIDE SEQUENCE [LARGE SCALE GENOMIC DNA]</scope>
    <source>
        <strain evidence="2 3">HTCC2654</strain>
    </source>
</reference>
<evidence type="ECO:0000313" key="3">
    <source>
        <dbReference type="Proteomes" id="UP000002931"/>
    </source>
</evidence>
<gene>
    <name evidence="2" type="ORF">RB2654_11378</name>
</gene>
<evidence type="ECO:0000313" key="2">
    <source>
        <dbReference type="EMBL" id="EAQ13096.1"/>
    </source>
</evidence>